<reference evidence="10" key="2">
    <citation type="journal article" date="2023" name="Plants (Basel)">
        <title>Annotation of the Turnera subulata (Passifloraceae) Draft Genome Reveals the S-Locus Evolved after the Divergence of Turneroideae from Passifloroideae in a Stepwise Manner.</title>
        <authorList>
            <person name="Henning P.M."/>
            <person name="Roalson E.H."/>
            <person name="Mir W."/>
            <person name="McCubbin A.G."/>
            <person name="Shore J.S."/>
        </authorList>
    </citation>
    <scope>NUCLEOTIDE SEQUENCE</scope>
    <source>
        <strain evidence="10">F60SS</strain>
    </source>
</reference>
<dbReference type="OrthoDB" id="780709at2759"/>
<evidence type="ECO:0000256" key="8">
    <source>
        <dbReference type="PROSITE-ProRule" id="PRU00042"/>
    </source>
</evidence>
<comment type="caution">
    <text evidence="10">The sequence shown here is derived from an EMBL/GenBank/DDBJ whole genome shotgun (WGS) entry which is preliminary data.</text>
</comment>
<organism evidence="10 11">
    <name type="scientific">Turnera subulata</name>
    <dbReference type="NCBI Taxonomy" id="218843"/>
    <lineage>
        <taxon>Eukaryota</taxon>
        <taxon>Viridiplantae</taxon>
        <taxon>Streptophyta</taxon>
        <taxon>Embryophyta</taxon>
        <taxon>Tracheophyta</taxon>
        <taxon>Spermatophyta</taxon>
        <taxon>Magnoliopsida</taxon>
        <taxon>eudicotyledons</taxon>
        <taxon>Gunneridae</taxon>
        <taxon>Pentapetalae</taxon>
        <taxon>rosids</taxon>
        <taxon>fabids</taxon>
        <taxon>Malpighiales</taxon>
        <taxon>Passifloraceae</taxon>
        <taxon>Turnera</taxon>
    </lineage>
</organism>
<name>A0A9Q0FPD9_9ROSI</name>
<protein>
    <recommendedName>
        <fullName evidence="9">C2H2-type domain-containing protein</fullName>
    </recommendedName>
</protein>
<reference evidence="10" key="1">
    <citation type="submission" date="2022-02" db="EMBL/GenBank/DDBJ databases">
        <authorList>
            <person name="Henning P.M."/>
            <person name="McCubbin A.G."/>
            <person name="Shore J.S."/>
        </authorList>
    </citation>
    <scope>NUCLEOTIDE SEQUENCE</scope>
    <source>
        <strain evidence="10">F60SS</strain>
        <tissue evidence="10">Leaves</tissue>
    </source>
</reference>
<keyword evidence="5" id="KW-0805">Transcription regulation</keyword>
<dbReference type="InterPro" id="IPR052426">
    <property type="entry name" value="Plant_dev_regulator"/>
</dbReference>
<evidence type="ECO:0000313" key="11">
    <source>
        <dbReference type="Proteomes" id="UP001141552"/>
    </source>
</evidence>
<keyword evidence="11" id="KW-1185">Reference proteome</keyword>
<dbReference type="PROSITE" id="PS50157">
    <property type="entry name" value="ZINC_FINGER_C2H2_2"/>
    <property type="match status" value="1"/>
</dbReference>
<dbReference type="Proteomes" id="UP001141552">
    <property type="component" value="Unassembled WGS sequence"/>
</dbReference>
<evidence type="ECO:0000313" key="10">
    <source>
        <dbReference type="EMBL" id="KAJ4835279.1"/>
    </source>
</evidence>
<evidence type="ECO:0000256" key="1">
    <source>
        <dbReference type="ARBA" id="ARBA00004123"/>
    </source>
</evidence>
<keyword evidence="7" id="KW-0539">Nucleus</keyword>
<accession>A0A9Q0FPD9</accession>
<dbReference type="PANTHER" id="PTHR45801:SF111">
    <property type="entry name" value="C2H2 AND C2HC ZINC FINGERS SUPERFAMILY PROTEIN"/>
    <property type="match status" value="1"/>
</dbReference>
<proteinExistence type="predicted"/>
<evidence type="ECO:0000256" key="5">
    <source>
        <dbReference type="ARBA" id="ARBA00023015"/>
    </source>
</evidence>
<dbReference type="Gene3D" id="3.30.160.60">
    <property type="entry name" value="Classic Zinc Finger"/>
    <property type="match status" value="1"/>
</dbReference>
<gene>
    <name evidence="10" type="ORF">Tsubulata_002797</name>
</gene>
<dbReference type="InterPro" id="IPR036236">
    <property type="entry name" value="Znf_C2H2_sf"/>
</dbReference>
<dbReference type="AlphaFoldDB" id="A0A9Q0FPD9"/>
<evidence type="ECO:0000256" key="2">
    <source>
        <dbReference type="ARBA" id="ARBA00022723"/>
    </source>
</evidence>
<sequence>MEINHFSGGNSDKLEWSSDELQGSSSVKSYSCTFCKRGFSNAQALGGHMNIHRKERAKLRVQASGASGNLLALDITCRSANTIDPPQAFEDQEGDLFLQESERRRRSLLKRACLPSIDDVGVEEPGQHPLFSVDTEAGNFPEGTDHQYKRMQLMSHGFSQEELDLELRLGTEPHEKLTTSTREFI</sequence>
<dbReference type="PANTHER" id="PTHR45801">
    <property type="entry name" value="OS07G0101800 PROTEIN"/>
    <property type="match status" value="1"/>
</dbReference>
<dbReference type="GO" id="GO:0008270">
    <property type="term" value="F:zinc ion binding"/>
    <property type="evidence" value="ECO:0007669"/>
    <property type="project" value="UniProtKB-KW"/>
</dbReference>
<evidence type="ECO:0000256" key="3">
    <source>
        <dbReference type="ARBA" id="ARBA00022771"/>
    </source>
</evidence>
<dbReference type="GO" id="GO:0005634">
    <property type="term" value="C:nucleus"/>
    <property type="evidence" value="ECO:0007669"/>
    <property type="project" value="UniProtKB-SubCell"/>
</dbReference>
<feature type="domain" description="C2H2-type" evidence="9">
    <location>
        <begin position="30"/>
        <end position="57"/>
    </location>
</feature>
<keyword evidence="2" id="KW-0479">Metal-binding</keyword>
<evidence type="ECO:0000259" key="9">
    <source>
        <dbReference type="PROSITE" id="PS50157"/>
    </source>
</evidence>
<comment type="subcellular location">
    <subcellularLocation>
        <location evidence="1">Nucleus</location>
    </subcellularLocation>
</comment>
<evidence type="ECO:0000256" key="4">
    <source>
        <dbReference type="ARBA" id="ARBA00022833"/>
    </source>
</evidence>
<keyword evidence="6" id="KW-0804">Transcription</keyword>
<evidence type="ECO:0000256" key="6">
    <source>
        <dbReference type="ARBA" id="ARBA00023163"/>
    </source>
</evidence>
<dbReference type="SUPFAM" id="SSF57667">
    <property type="entry name" value="beta-beta-alpha zinc fingers"/>
    <property type="match status" value="1"/>
</dbReference>
<keyword evidence="3 8" id="KW-0863">Zinc-finger</keyword>
<dbReference type="PROSITE" id="PS00028">
    <property type="entry name" value="ZINC_FINGER_C2H2_1"/>
    <property type="match status" value="1"/>
</dbReference>
<dbReference type="InterPro" id="IPR013087">
    <property type="entry name" value="Znf_C2H2_type"/>
</dbReference>
<dbReference type="EMBL" id="JAKUCV010004467">
    <property type="protein sequence ID" value="KAJ4835279.1"/>
    <property type="molecule type" value="Genomic_DNA"/>
</dbReference>
<keyword evidence="4" id="KW-0862">Zinc</keyword>
<evidence type="ECO:0000256" key="7">
    <source>
        <dbReference type="ARBA" id="ARBA00023242"/>
    </source>
</evidence>